<sequence>MASEHPISTREGNADAPPRPPERNLPRERMQAELRYLRELAVTLESELKALKEQVACEDDDGEDTPGAKAYEQQAIEEFIKRTEAEAENKQLKQSVEQQLRVIQCFKELLRQHIELGAVTLNTDLAGRNSLKRFHNQFLDEIDTAYLLTDLVIDLSEWEGSMVDLGCVTELKRRQFGDDQETYLEIRQQRSVDIDYSMMCDATWNIVIRFFHSPQVRLVESYFTNERMVVQFHRANEYRGQITEICVTFVIRRFVEHDRDVRVWRTILSSAADDANGTLGAYMDETGWGTFERKSRLGPGGEEIRSTRSRICSQIVPRWEESNDLASPSAGDLTNILVLLAKDDVDAVIDILLQMSLAKTSPTRGGWIV</sequence>
<accession>A0A8K1CB06</accession>
<organism evidence="2 3">
    <name type="scientific">Pythium oligandrum</name>
    <name type="common">Mycoparasitic fungus</name>
    <dbReference type="NCBI Taxonomy" id="41045"/>
    <lineage>
        <taxon>Eukaryota</taxon>
        <taxon>Sar</taxon>
        <taxon>Stramenopiles</taxon>
        <taxon>Oomycota</taxon>
        <taxon>Peronosporomycetes</taxon>
        <taxon>Pythiales</taxon>
        <taxon>Pythiaceae</taxon>
        <taxon>Pythium</taxon>
    </lineage>
</organism>
<dbReference type="EMBL" id="SPLM01000109">
    <property type="protein sequence ID" value="TMW59872.1"/>
    <property type="molecule type" value="Genomic_DNA"/>
</dbReference>
<feature type="region of interest" description="Disordered" evidence="1">
    <location>
        <begin position="1"/>
        <end position="30"/>
    </location>
</feature>
<gene>
    <name evidence="2" type="ORF">Poli38472_004941</name>
</gene>
<proteinExistence type="predicted"/>
<reference evidence="2" key="1">
    <citation type="submission" date="2019-03" db="EMBL/GenBank/DDBJ databases">
        <title>Long read genome sequence of the mycoparasitic Pythium oligandrum ATCC 38472 isolated from sugarbeet rhizosphere.</title>
        <authorList>
            <person name="Gaulin E."/>
        </authorList>
    </citation>
    <scope>NUCLEOTIDE SEQUENCE</scope>
    <source>
        <strain evidence="2">ATCC 38472_TT</strain>
    </source>
</reference>
<evidence type="ECO:0000313" key="3">
    <source>
        <dbReference type="Proteomes" id="UP000794436"/>
    </source>
</evidence>
<dbReference type="AlphaFoldDB" id="A0A8K1CB06"/>
<protein>
    <submittedName>
        <fullName evidence="2">Uncharacterized protein</fullName>
    </submittedName>
</protein>
<dbReference type="OrthoDB" id="113382at2759"/>
<keyword evidence="3" id="KW-1185">Reference proteome</keyword>
<evidence type="ECO:0000256" key="1">
    <source>
        <dbReference type="SAM" id="MobiDB-lite"/>
    </source>
</evidence>
<comment type="caution">
    <text evidence="2">The sequence shown here is derived from an EMBL/GenBank/DDBJ whole genome shotgun (WGS) entry which is preliminary data.</text>
</comment>
<name>A0A8K1CB06_PYTOL</name>
<feature type="compositionally biased region" description="Basic and acidic residues" evidence="1">
    <location>
        <begin position="20"/>
        <end position="30"/>
    </location>
</feature>
<evidence type="ECO:0000313" key="2">
    <source>
        <dbReference type="EMBL" id="TMW59872.1"/>
    </source>
</evidence>
<dbReference type="Proteomes" id="UP000794436">
    <property type="component" value="Unassembled WGS sequence"/>
</dbReference>